<evidence type="ECO:0000313" key="1">
    <source>
        <dbReference type="EMBL" id="MBW8683437.1"/>
    </source>
</evidence>
<evidence type="ECO:0000313" key="2">
    <source>
        <dbReference type="Proteomes" id="UP000812961"/>
    </source>
</evidence>
<comment type="caution">
    <text evidence="1">The sequence shown here is derived from an EMBL/GenBank/DDBJ whole genome shotgun (WGS) entry which is preliminary data.</text>
</comment>
<dbReference type="EMBL" id="JAICCF010000001">
    <property type="protein sequence ID" value="MBW8683437.1"/>
    <property type="molecule type" value="Genomic_DNA"/>
</dbReference>
<sequence>METIQIEQLSTRFQKAGFELFTEHFGVPVIPGMDKDTIYVDILLPSGMLKFFIRLDADVDPYMMNIVAYNLLFNRRLEIADLEIGGINLKELEAQIAELDYAIDPYSTAFVNKTQFIQDKLNALGQLERKNGRVQYEILLTKYWNRFDFGPKEEVVKIRHRVINQQSILKRIPIDPLKTTTPWQAYETYVHKSGRRRPKGGQNSKI</sequence>
<accession>A0ABS7G707</accession>
<keyword evidence="2" id="KW-1185">Reference proteome</keyword>
<reference evidence="1 2" key="1">
    <citation type="submission" date="2021-08" db="EMBL/GenBank/DDBJ databases">
        <title>The genome sequence of Chitinophaga sp. B61.</title>
        <authorList>
            <person name="Zhang X."/>
        </authorList>
    </citation>
    <scope>NUCLEOTIDE SEQUENCE [LARGE SCALE GENOMIC DNA]</scope>
    <source>
        <strain evidence="1 2">B61</strain>
    </source>
</reference>
<gene>
    <name evidence="1" type="ORF">K1Y79_03745</name>
</gene>
<protein>
    <submittedName>
        <fullName evidence="1">Uncharacterized protein</fullName>
    </submittedName>
</protein>
<proteinExistence type="predicted"/>
<dbReference type="RefSeq" id="WP_220248658.1">
    <property type="nucleotide sequence ID" value="NZ_JAICCF010000001.1"/>
</dbReference>
<dbReference type="Proteomes" id="UP000812961">
    <property type="component" value="Unassembled WGS sequence"/>
</dbReference>
<name>A0ABS7G707_9BACT</name>
<organism evidence="1 2">
    <name type="scientific">Chitinophaga rhizophila</name>
    <dbReference type="NCBI Taxonomy" id="2866212"/>
    <lineage>
        <taxon>Bacteria</taxon>
        <taxon>Pseudomonadati</taxon>
        <taxon>Bacteroidota</taxon>
        <taxon>Chitinophagia</taxon>
        <taxon>Chitinophagales</taxon>
        <taxon>Chitinophagaceae</taxon>
        <taxon>Chitinophaga</taxon>
    </lineage>
</organism>